<comment type="caution">
    <text evidence="1">The sequence shown here is derived from an EMBL/GenBank/DDBJ whole genome shotgun (WGS) entry which is preliminary data.</text>
</comment>
<dbReference type="EMBL" id="CM055742">
    <property type="protein sequence ID" value="KAJ8001248.1"/>
    <property type="molecule type" value="Genomic_DNA"/>
</dbReference>
<sequence length="1105" mass="122192">MVEHQTQAFNSSLEQTSLVRRLSSCRSQEIHKLLQESRNVNTDESMSSDSESYTSNHSPSPSHGPDPNSGQRSMPGSSSPSSIMTLDLTHVRPRGGVRRLGSGTEARGGGWESPEEGGHSEAPPAYLSFGISVQRAEQGVESSPEKRDSASERDLPSANRHRRSAEERDSASETDLPSPNRHRRSPEERDSASERDLPSPNRHRRSAEERDSASERDLCSPNRHRRAQPSHNESQSERHVKEAKSRCKRIALLLTNAPNPRNRGVLMFKKRRQRVKKYTLISYGTGQQQFDHNRDKDVISEEGKAARFTYASSDYSEQEDYSVNAKYRDNNLDWDHLGIPIISQRLEAMEQLPETEGKGVAMFAQRRQRMDDIALEQEEMRRKGSLVEGIVKPKDAEANKSNVRSNTTQSSEGLGHTNAHGKQHLRNQETHQQEIRKYDEMMNNLPNHQASAISKPLVANRTAKPFLGFQNRVPVPFYPHGGASSPLRHHEFKFKVSVPIHTAPQVWSPTGDVIASRDERISVPAIKTGILPDSKRRGANRTTMGSSQPSNSYIQNKGERKSYVESAEEEDYFSLGAEACNFMQRPTIKHKIPPPVAPKPNMNLACPPWLKDGSSNALFHPSSSTHPASSHSPAGLSHQYFQQTDLHSQMRYPEETHQSQAGPQPPTKAWTPTTSTSASHHMPTINSWSPQPTRSPVSIEALNQTRTATHQPTVSHNKSRNTSVSPCHPHRDNSYNHAAKATPNSPMGHVSEGHISHPGDGPTLKGRGAELFAQRQVRMEKFVVDAETVQANKDKSTSPAASLPDTWRYSANVRDPPSLSYNRLHAPLYHSAAAKQAPPTRPKPKTKFHAKVPQYPHQLDSSMCAHQTAPGAADHNPKTQVSPISTPRLYPPSTSSPAHIINPSPAHIINPRPAPGTSSYATHDLPTAKQQTKPIAPAKSPGSGLGRSFSLSLHRPKHPQSPMSHVTTPVFQPTWQEQAALKPPSPWEAAARSSLGLVDDAFRYQNVSQSIATNVNAAAKRRSLPEPPEEWKQKVSLDSASVRGYYGVSHPSMHTRSRSLTSAPVCGPPFRQAQPLWTGSRIQVAQETKETEQAQCPGVNPESSS</sequence>
<proteinExistence type="predicted"/>
<keyword evidence="2" id="KW-1185">Reference proteome</keyword>
<evidence type="ECO:0000313" key="2">
    <source>
        <dbReference type="Proteomes" id="UP001157502"/>
    </source>
</evidence>
<evidence type="ECO:0000313" key="1">
    <source>
        <dbReference type="EMBL" id="KAJ8001248.1"/>
    </source>
</evidence>
<accession>A0ACC2GCE0</accession>
<gene>
    <name evidence="1" type="ORF">DPEC_G00192360</name>
</gene>
<organism evidence="1 2">
    <name type="scientific">Dallia pectoralis</name>
    <name type="common">Alaska blackfish</name>
    <dbReference type="NCBI Taxonomy" id="75939"/>
    <lineage>
        <taxon>Eukaryota</taxon>
        <taxon>Metazoa</taxon>
        <taxon>Chordata</taxon>
        <taxon>Craniata</taxon>
        <taxon>Vertebrata</taxon>
        <taxon>Euteleostomi</taxon>
        <taxon>Actinopterygii</taxon>
        <taxon>Neopterygii</taxon>
        <taxon>Teleostei</taxon>
        <taxon>Protacanthopterygii</taxon>
        <taxon>Esociformes</taxon>
        <taxon>Umbridae</taxon>
        <taxon>Dallia</taxon>
    </lineage>
</organism>
<protein>
    <submittedName>
        <fullName evidence="1">Uncharacterized protein</fullName>
    </submittedName>
</protein>
<dbReference type="Proteomes" id="UP001157502">
    <property type="component" value="Chromosome 15"/>
</dbReference>
<name>A0ACC2GCE0_DALPE</name>
<reference evidence="1" key="1">
    <citation type="submission" date="2021-05" db="EMBL/GenBank/DDBJ databases">
        <authorList>
            <person name="Pan Q."/>
            <person name="Jouanno E."/>
            <person name="Zahm M."/>
            <person name="Klopp C."/>
            <person name="Cabau C."/>
            <person name="Louis A."/>
            <person name="Berthelot C."/>
            <person name="Parey E."/>
            <person name="Roest Crollius H."/>
            <person name="Montfort J."/>
            <person name="Robinson-Rechavi M."/>
            <person name="Bouchez O."/>
            <person name="Lampietro C."/>
            <person name="Lopez Roques C."/>
            <person name="Donnadieu C."/>
            <person name="Postlethwait J."/>
            <person name="Bobe J."/>
            <person name="Dillon D."/>
            <person name="Chandos A."/>
            <person name="von Hippel F."/>
            <person name="Guiguen Y."/>
        </authorList>
    </citation>
    <scope>NUCLEOTIDE SEQUENCE</scope>
    <source>
        <strain evidence="1">YG-Jan2019</strain>
    </source>
</reference>